<dbReference type="InterPro" id="IPR002835">
    <property type="entry name" value="CofC"/>
</dbReference>
<dbReference type="PANTHER" id="PTHR40392:SF1">
    <property type="entry name" value="2-PHOSPHO-L-LACTATE GUANYLYLTRANSFERASE"/>
    <property type="match status" value="1"/>
</dbReference>
<dbReference type="EC" id="2.7.7.68" evidence="6"/>
<feature type="domain" description="MobA-like NTP transferase" evidence="5">
    <location>
        <begin position="34"/>
        <end position="134"/>
    </location>
</feature>
<dbReference type="SUPFAM" id="SSF53448">
    <property type="entry name" value="Nucleotide-diphospho-sugar transferases"/>
    <property type="match status" value="1"/>
</dbReference>
<dbReference type="GO" id="GO:0043814">
    <property type="term" value="F:phospholactate guanylyltransferase activity"/>
    <property type="evidence" value="ECO:0007669"/>
    <property type="project" value="UniProtKB-EC"/>
</dbReference>
<keyword evidence="4" id="KW-0342">GTP-binding</keyword>
<evidence type="ECO:0000256" key="3">
    <source>
        <dbReference type="ARBA" id="ARBA00022741"/>
    </source>
</evidence>
<evidence type="ECO:0000259" key="5">
    <source>
        <dbReference type="Pfam" id="PF12804"/>
    </source>
</evidence>
<sequence length="195" mass="20148">MQNWTIVIPVKGTAASKSRFGPGDHRDLALAMALDTVEAALAVAPVIVVTVGGAEFQSLGATILQDPGAGLIAAIEAGLEGVESHSAVLLGDHPALRPQELQDALAAAERNPRSLVPDDDGTGTALVAALRGARHDLAFGPGSRAAHRERGYAELEGQWPGLSRDVDLAEHLEELAIAGLELGRHSRALAGRVAS</sequence>
<evidence type="ECO:0000256" key="1">
    <source>
        <dbReference type="ARBA" id="ARBA00022679"/>
    </source>
</evidence>
<keyword evidence="1 6" id="KW-0808">Transferase</keyword>
<dbReference type="NCBIfam" id="TIGR03552">
    <property type="entry name" value="F420_cofC"/>
    <property type="match status" value="1"/>
</dbReference>
<dbReference type="PANTHER" id="PTHR40392">
    <property type="entry name" value="2-PHOSPHO-L-LACTATE GUANYLYLTRANSFERASE"/>
    <property type="match status" value="1"/>
</dbReference>
<dbReference type="Gene3D" id="3.90.550.10">
    <property type="entry name" value="Spore Coat Polysaccharide Biosynthesis Protein SpsA, Chain A"/>
    <property type="match status" value="1"/>
</dbReference>
<reference evidence="6 7" key="1">
    <citation type="submission" date="2023-07" db="EMBL/GenBank/DDBJ databases">
        <title>Protaetiibacter sp. nov WY-16 isolated from soil.</title>
        <authorList>
            <person name="Liu B."/>
            <person name="Wan Y."/>
        </authorList>
    </citation>
    <scope>NUCLEOTIDE SEQUENCE [LARGE SCALE GENOMIC DNA]</scope>
    <source>
        <strain evidence="6 7">WY-16</strain>
    </source>
</reference>
<organism evidence="6 7">
    <name type="scientific">Antiquaquibacter soli</name>
    <dbReference type="NCBI Taxonomy" id="3064523"/>
    <lineage>
        <taxon>Bacteria</taxon>
        <taxon>Bacillati</taxon>
        <taxon>Actinomycetota</taxon>
        <taxon>Actinomycetes</taxon>
        <taxon>Micrococcales</taxon>
        <taxon>Microbacteriaceae</taxon>
        <taxon>Antiquaquibacter</taxon>
    </lineage>
</organism>
<dbReference type="InterPro" id="IPR025877">
    <property type="entry name" value="MobA-like_NTP_Trfase"/>
</dbReference>
<gene>
    <name evidence="6" type="primary">cofC</name>
    <name evidence="6" type="ORF">Q5716_09930</name>
</gene>
<name>A0ABT9BNC4_9MICO</name>
<dbReference type="Pfam" id="PF12804">
    <property type="entry name" value="NTP_transf_3"/>
    <property type="match status" value="1"/>
</dbReference>
<comment type="caution">
    <text evidence="6">The sequence shown here is derived from an EMBL/GenBank/DDBJ whole genome shotgun (WGS) entry which is preliminary data.</text>
</comment>
<keyword evidence="3" id="KW-0547">Nucleotide-binding</keyword>
<dbReference type="EMBL" id="JAUQUB010000001">
    <property type="protein sequence ID" value="MDO7882542.1"/>
    <property type="molecule type" value="Genomic_DNA"/>
</dbReference>
<evidence type="ECO:0000256" key="4">
    <source>
        <dbReference type="ARBA" id="ARBA00023134"/>
    </source>
</evidence>
<evidence type="ECO:0000256" key="2">
    <source>
        <dbReference type="ARBA" id="ARBA00022695"/>
    </source>
</evidence>
<keyword evidence="2 6" id="KW-0548">Nucleotidyltransferase</keyword>
<dbReference type="Proteomes" id="UP001241072">
    <property type="component" value="Unassembled WGS sequence"/>
</dbReference>
<keyword evidence="7" id="KW-1185">Reference proteome</keyword>
<evidence type="ECO:0000313" key="7">
    <source>
        <dbReference type="Proteomes" id="UP001241072"/>
    </source>
</evidence>
<protein>
    <submittedName>
        <fullName evidence="6">2-phospho-L-lactate guanylyltransferase</fullName>
        <ecNumber evidence="6">2.7.7.68</ecNumber>
    </submittedName>
</protein>
<dbReference type="RefSeq" id="WP_305002916.1">
    <property type="nucleotide sequence ID" value="NZ_JAUQUB010000001.1"/>
</dbReference>
<accession>A0ABT9BNC4</accession>
<dbReference type="InterPro" id="IPR029044">
    <property type="entry name" value="Nucleotide-diphossugar_trans"/>
</dbReference>
<evidence type="ECO:0000313" key="6">
    <source>
        <dbReference type="EMBL" id="MDO7882542.1"/>
    </source>
</evidence>
<proteinExistence type="predicted"/>